<sequence length="94" mass="9506">MKKLALTLALVLATPAAFAGEQVVKLSVPGMYCASCPFIVQSAISAVDGVEQVEADLETRSATVTFDDGVATVDAIIAASTNAGYPATVEKAGS</sequence>
<dbReference type="FunFam" id="3.30.70.100:FF:000001">
    <property type="entry name" value="ATPase copper transporting beta"/>
    <property type="match status" value="1"/>
</dbReference>
<evidence type="ECO:0000256" key="10">
    <source>
        <dbReference type="RuleBase" id="RU361212"/>
    </source>
</evidence>
<dbReference type="GO" id="GO:0045340">
    <property type="term" value="F:mercury ion binding"/>
    <property type="evidence" value="ECO:0007669"/>
    <property type="project" value="UniProtKB-UniRule"/>
</dbReference>
<evidence type="ECO:0000259" key="12">
    <source>
        <dbReference type="PROSITE" id="PS50846"/>
    </source>
</evidence>
<dbReference type="Gene3D" id="3.30.70.100">
    <property type="match status" value="1"/>
</dbReference>
<dbReference type="InterPro" id="IPR011795">
    <property type="entry name" value="MerP"/>
</dbReference>
<comment type="subunit">
    <text evidence="3">Monomer.</text>
</comment>
<evidence type="ECO:0000256" key="4">
    <source>
        <dbReference type="ARBA" id="ARBA00022466"/>
    </source>
</evidence>
<dbReference type="RefSeq" id="WP_104008721.1">
    <property type="nucleotide sequence ID" value="NZ_FNVD01000013.1"/>
</dbReference>
<comment type="function">
    <text evidence="9 10">Involved in mercury resistance. Acts as a mercury scavenger that specifically binds to a mercuric ion in the periplasm and probably passes it to the cytoplasmic mercuric reductase MerA via the mercuric transport protein MerT.</text>
</comment>
<protein>
    <recommendedName>
        <fullName evidence="10">Periplasmic mercury ion-binding protein</fullName>
    </recommendedName>
</protein>
<feature type="signal peptide" evidence="11">
    <location>
        <begin position="1"/>
        <end position="19"/>
    </location>
</feature>
<proteinExistence type="inferred from homology"/>
<evidence type="ECO:0000313" key="13">
    <source>
        <dbReference type="EMBL" id="SEG15754.1"/>
    </source>
</evidence>
<dbReference type="SUPFAM" id="SSF55008">
    <property type="entry name" value="HMA, heavy metal-associated domain"/>
    <property type="match status" value="1"/>
</dbReference>
<evidence type="ECO:0000256" key="2">
    <source>
        <dbReference type="ARBA" id="ARBA00005938"/>
    </source>
</evidence>
<organism evidence="13 14">
    <name type="scientific">Jhaorihella thermophila</name>
    <dbReference type="NCBI Taxonomy" id="488547"/>
    <lineage>
        <taxon>Bacteria</taxon>
        <taxon>Pseudomonadati</taxon>
        <taxon>Pseudomonadota</taxon>
        <taxon>Alphaproteobacteria</taxon>
        <taxon>Rhodobacterales</taxon>
        <taxon>Paracoccaceae</taxon>
        <taxon>Jhaorihella</taxon>
    </lineage>
</organism>
<keyword evidence="14" id="KW-1185">Reference proteome</keyword>
<dbReference type="Proteomes" id="UP000236742">
    <property type="component" value="Unassembled WGS sequence"/>
</dbReference>
<dbReference type="GO" id="GO:0015097">
    <property type="term" value="F:mercury ion transmembrane transporter activity"/>
    <property type="evidence" value="ECO:0007669"/>
    <property type="project" value="UniProtKB-UniRule"/>
</dbReference>
<comment type="similarity">
    <text evidence="2">Belongs to the MerP family.</text>
</comment>
<dbReference type="OrthoDB" id="7205933at2"/>
<keyword evidence="5 10" id="KW-0479">Metal-binding</keyword>
<dbReference type="InterPro" id="IPR017969">
    <property type="entry name" value="Heavy-metal-associated_CS"/>
</dbReference>
<name>A0A1H5XVH7_9RHOB</name>
<keyword evidence="7 10" id="KW-0574">Periplasm</keyword>
<evidence type="ECO:0000256" key="3">
    <source>
        <dbReference type="ARBA" id="ARBA00011245"/>
    </source>
</evidence>
<evidence type="ECO:0000256" key="9">
    <source>
        <dbReference type="ARBA" id="ARBA00045344"/>
    </source>
</evidence>
<dbReference type="CDD" id="cd00371">
    <property type="entry name" value="HMA"/>
    <property type="match status" value="1"/>
</dbReference>
<dbReference type="GO" id="GO:0042597">
    <property type="term" value="C:periplasmic space"/>
    <property type="evidence" value="ECO:0007669"/>
    <property type="project" value="UniProtKB-SubCell"/>
</dbReference>
<feature type="chain" id="PRO_5009289899" description="Periplasmic mercury ion-binding protein" evidence="11">
    <location>
        <begin position="20"/>
        <end position="94"/>
    </location>
</feature>
<keyword evidence="8 10" id="KW-0476">Mercury</keyword>
<reference evidence="13 14" key="1">
    <citation type="submission" date="2016-10" db="EMBL/GenBank/DDBJ databases">
        <authorList>
            <person name="de Groot N.N."/>
        </authorList>
    </citation>
    <scope>NUCLEOTIDE SEQUENCE [LARGE SCALE GENOMIC DNA]</scope>
    <source>
        <strain evidence="13 14">DSM 23413</strain>
    </source>
</reference>
<keyword evidence="6 11" id="KW-0732">Signal</keyword>
<feature type="domain" description="HMA" evidence="12">
    <location>
        <begin position="22"/>
        <end position="88"/>
    </location>
</feature>
<dbReference type="PROSITE" id="PS50846">
    <property type="entry name" value="HMA_2"/>
    <property type="match status" value="1"/>
</dbReference>
<evidence type="ECO:0000256" key="11">
    <source>
        <dbReference type="SAM" id="SignalP"/>
    </source>
</evidence>
<keyword evidence="4 10" id="KW-0475">Mercuric resistance</keyword>
<dbReference type="PRINTS" id="PR00946">
    <property type="entry name" value="HGSCAVENGER"/>
</dbReference>
<evidence type="ECO:0000256" key="6">
    <source>
        <dbReference type="ARBA" id="ARBA00022729"/>
    </source>
</evidence>
<dbReference type="InterPro" id="IPR036163">
    <property type="entry name" value="HMA_dom_sf"/>
</dbReference>
<dbReference type="Pfam" id="PF00403">
    <property type="entry name" value="HMA"/>
    <property type="match status" value="1"/>
</dbReference>
<dbReference type="AlphaFoldDB" id="A0A1H5XVH7"/>
<dbReference type="NCBIfam" id="TIGR02052">
    <property type="entry name" value="MerP"/>
    <property type="match status" value="1"/>
</dbReference>
<dbReference type="PROSITE" id="PS01047">
    <property type="entry name" value="HMA_1"/>
    <property type="match status" value="1"/>
</dbReference>
<dbReference type="EMBL" id="FNVD01000013">
    <property type="protein sequence ID" value="SEG15754.1"/>
    <property type="molecule type" value="Genomic_DNA"/>
</dbReference>
<evidence type="ECO:0000313" key="14">
    <source>
        <dbReference type="Proteomes" id="UP000236742"/>
    </source>
</evidence>
<dbReference type="InterPro" id="IPR006121">
    <property type="entry name" value="HMA_dom"/>
</dbReference>
<evidence type="ECO:0000256" key="5">
    <source>
        <dbReference type="ARBA" id="ARBA00022723"/>
    </source>
</evidence>
<evidence type="ECO:0000256" key="1">
    <source>
        <dbReference type="ARBA" id="ARBA00004418"/>
    </source>
</evidence>
<gene>
    <name evidence="10" type="primary">merP</name>
    <name evidence="13" type="ORF">SAMN05421751_1138</name>
</gene>
<evidence type="ECO:0000256" key="7">
    <source>
        <dbReference type="ARBA" id="ARBA00022764"/>
    </source>
</evidence>
<evidence type="ECO:0000256" key="8">
    <source>
        <dbReference type="ARBA" id="ARBA00022914"/>
    </source>
</evidence>
<dbReference type="InterPro" id="IPR001802">
    <property type="entry name" value="MerP/CopZ"/>
</dbReference>
<accession>A0A1H5XVH7</accession>
<comment type="subcellular location">
    <subcellularLocation>
        <location evidence="1 10">Periplasm</location>
    </subcellularLocation>
</comment>